<dbReference type="SMART" id="SM00646">
    <property type="entry name" value="Ami_3"/>
    <property type="match status" value="1"/>
</dbReference>
<dbReference type="InterPro" id="IPR050695">
    <property type="entry name" value="N-acetylmuramoyl_amidase_3"/>
</dbReference>
<dbReference type="EMBL" id="SWFM01000005">
    <property type="protein sequence ID" value="TKD68788.1"/>
    <property type="molecule type" value="Genomic_DNA"/>
</dbReference>
<dbReference type="PROSITE" id="PS51724">
    <property type="entry name" value="SPOR"/>
    <property type="match status" value="1"/>
</dbReference>
<dbReference type="SUPFAM" id="SSF110997">
    <property type="entry name" value="Sporulation related repeat"/>
    <property type="match status" value="1"/>
</dbReference>
<dbReference type="Pfam" id="PF01520">
    <property type="entry name" value="Amidase_3"/>
    <property type="match status" value="1"/>
</dbReference>
<protein>
    <submittedName>
        <fullName evidence="3">N-acetylmuramoyl-L-alanine amidase</fullName>
    </submittedName>
</protein>
<keyword evidence="1" id="KW-0378">Hydrolase</keyword>
<dbReference type="Gene3D" id="3.40.630.40">
    <property type="entry name" value="Zn-dependent exopeptidases"/>
    <property type="match status" value="1"/>
</dbReference>
<dbReference type="GO" id="GO:0008745">
    <property type="term" value="F:N-acetylmuramoyl-L-alanine amidase activity"/>
    <property type="evidence" value="ECO:0007669"/>
    <property type="project" value="InterPro"/>
</dbReference>
<accession>A0A4V5PY53</accession>
<feature type="domain" description="SPOR" evidence="2">
    <location>
        <begin position="176"/>
        <end position="215"/>
    </location>
</feature>
<dbReference type="InterPro" id="IPR007730">
    <property type="entry name" value="SPOR-like_dom"/>
</dbReference>
<dbReference type="GO" id="GO:0030288">
    <property type="term" value="C:outer membrane-bounded periplasmic space"/>
    <property type="evidence" value="ECO:0007669"/>
    <property type="project" value="TreeGrafter"/>
</dbReference>
<dbReference type="CDD" id="cd02696">
    <property type="entry name" value="MurNAc-LAA"/>
    <property type="match status" value="1"/>
</dbReference>
<dbReference type="InterPro" id="IPR002508">
    <property type="entry name" value="MurNAc-LAA_cat"/>
</dbReference>
<evidence type="ECO:0000313" key="4">
    <source>
        <dbReference type="Proteomes" id="UP000310541"/>
    </source>
</evidence>
<dbReference type="AlphaFoldDB" id="A0A4V5PY53"/>
<organism evidence="3 4">
    <name type="scientific">Guptibacillus hwajinpoensis</name>
    <dbReference type="NCBI Taxonomy" id="208199"/>
    <lineage>
        <taxon>Bacteria</taxon>
        <taxon>Bacillati</taxon>
        <taxon>Bacillota</taxon>
        <taxon>Bacilli</taxon>
        <taxon>Bacillales</taxon>
        <taxon>Guptibacillaceae</taxon>
        <taxon>Guptibacillus</taxon>
    </lineage>
</organism>
<dbReference type="Proteomes" id="UP000310541">
    <property type="component" value="Unassembled WGS sequence"/>
</dbReference>
<comment type="caution">
    <text evidence="3">The sequence shown here is derived from an EMBL/GenBank/DDBJ whole genome shotgun (WGS) entry which is preliminary data.</text>
</comment>
<evidence type="ECO:0000256" key="1">
    <source>
        <dbReference type="ARBA" id="ARBA00022801"/>
    </source>
</evidence>
<proteinExistence type="predicted"/>
<name>A0A4V5PY53_9BACL</name>
<evidence type="ECO:0000259" key="2">
    <source>
        <dbReference type="PROSITE" id="PS51724"/>
    </source>
</evidence>
<dbReference type="PANTHER" id="PTHR30404:SF0">
    <property type="entry name" value="N-ACETYLMURAMOYL-L-ALANINE AMIDASE AMIC"/>
    <property type="match status" value="1"/>
</dbReference>
<dbReference type="GO" id="GO:0009253">
    <property type="term" value="P:peptidoglycan catabolic process"/>
    <property type="evidence" value="ECO:0007669"/>
    <property type="project" value="InterPro"/>
</dbReference>
<dbReference type="GO" id="GO:0042834">
    <property type="term" value="F:peptidoglycan binding"/>
    <property type="evidence" value="ECO:0007669"/>
    <property type="project" value="InterPro"/>
</dbReference>
<dbReference type="RefSeq" id="WP_136948233.1">
    <property type="nucleotide sequence ID" value="NZ_SWFM01000005.1"/>
</dbReference>
<evidence type="ECO:0000313" key="3">
    <source>
        <dbReference type="EMBL" id="TKD68788.1"/>
    </source>
</evidence>
<reference evidence="3 4" key="1">
    <citation type="submission" date="2019-04" db="EMBL/GenBank/DDBJ databases">
        <title>Genome sequence of Bacillus hwajinpoensis strain Y2.</title>
        <authorList>
            <person name="Fair J.L."/>
            <person name="Maclea K.S."/>
        </authorList>
    </citation>
    <scope>NUCLEOTIDE SEQUENCE [LARGE SCALE GENOMIC DNA]</scope>
    <source>
        <strain evidence="3 4">Y2</strain>
    </source>
</reference>
<dbReference type="PANTHER" id="PTHR30404">
    <property type="entry name" value="N-ACETYLMURAMOYL-L-ALANINE AMIDASE"/>
    <property type="match status" value="1"/>
</dbReference>
<dbReference type="SUPFAM" id="SSF53187">
    <property type="entry name" value="Zn-dependent exopeptidases"/>
    <property type="match status" value="1"/>
</dbReference>
<gene>
    <name evidence="3" type="ORF">FBF83_16440</name>
</gene>
<dbReference type="OrthoDB" id="9763643at2"/>
<dbReference type="InterPro" id="IPR036680">
    <property type="entry name" value="SPOR-like_sf"/>
</dbReference>
<sequence length="215" mass="23511">MIIIDAGHGGADPGAKGHGIIEKDWTLEVSIHQYHFLRKLGIQCLVTRERDLLLPPEKRVALVKQSGAKVCISNHYNAGGGSGAEVIHSIYSKSNLANQTADALMNAGMPVRRVFSRKGAGGDYYYMHRLTGSVETIIVEYGFIDSSVDTKKLNVRSFRLKLAEEAALAAVKYTRGVKNSLYVVQAGAFHAKDKAEKLCGELKQKGYEAFVKKEG</sequence>